<organism evidence="1 2">
    <name type="scientific">Kribbella deserti</name>
    <dbReference type="NCBI Taxonomy" id="1926257"/>
    <lineage>
        <taxon>Bacteria</taxon>
        <taxon>Bacillati</taxon>
        <taxon>Actinomycetota</taxon>
        <taxon>Actinomycetes</taxon>
        <taxon>Propionibacteriales</taxon>
        <taxon>Kribbellaceae</taxon>
        <taxon>Kribbella</taxon>
    </lineage>
</organism>
<sequence length="95" mass="9653">MSKLEVLVDSSRREMAGAAKGLGRAMVQQGRVISVEATGGASPLLRVRLTNRMSVGVRLPAGEPVPAIGSTLAVRGASGAGDHGICRASLVLTTT</sequence>
<name>A0ABV6QNN2_9ACTN</name>
<comment type="caution">
    <text evidence="1">The sequence shown here is derived from an EMBL/GenBank/DDBJ whole genome shotgun (WGS) entry which is preliminary data.</text>
</comment>
<evidence type="ECO:0000313" key="2">
    <source>
        <dbReference type="Proteomes" id="UP001589890"/>
    </source>
</evidence>
<protein>
    <submittedName>
        <fullName evidence="1">Uncharacterized protein</fullName>
    </submittedName>
</protein>
<dbReference type="EMBL" id="JBHLTC010000018">
    <property type="protein sequence ID" value="MFC0625758.1"/>
    <property type="molecule type" value="Genomic_DNA"/>
</dbReference>
<dbReference type="Proteomes" id="UP001589890">
    <property type="component" value="Unassembled WGS sequence"/>
</dbReference>
<evidence type="ECO:0000313" key="1">
    <source>
        <dbReference type="EMBL" id="MFC0625758.1"/>
    </source>
</evidence>
<accession>A0ABV6QNN2</accession>
<keyword evidence="2" id="KW-1185">Reference proteome</keyword>
<dbReference type="RefSeq" id="WP_380048496.1">
    <property type="nucleotide sequence ID" value="NZ_JBHLTC010000018.1"/>
</dbReference>
<reference evidence="1 2" key="1">
    <citation type="submission" date="2024-09" db="EMBL/GenBank/DDBJ databases">
        <authorList>
            <person name="Sun Q."/>
            <person name="Mori K."/>
        </authorList>
    </citation>
    <scope>NUCLEOTIDE SEQUENCE [LARGE SCALE GENOMIC DNA]</scope>
    <source>
        <strain evidence="1 2">CGMCC 1.15906</strain>
    </source>
</reference>
<proteinExistence type="predicted"/>
<gene>
    <name evidence="1" type="ORF">ACFFGN_16895</name>
</gene>